<dbReference type="Proteomes" id="UP000515129">
    <property type="component" value="Unplaced"/>
</dbReference>
<dbReference type="GeneID" id="113078711"/>
<evidence type="ECO:0000313" key="3">
    <source>
        <dbReference type="RefSeq" id="XP_026106830.1"/>
    </source>
</evidence>
<feature type="region of interest" description="Disordered" evidence="1">
    <location>
        <begin position="48"/>
        <end position="80"/>
    </location>
</feature>
<name>A0A6P6NC54_CARAU</name>
<accession>A0A6P6NC54</accession>
<evidence type="ECO:0000256" key="1">
    <source>
        <dbReference type="SAM" id="MobiDB-lite"/>
    </source>
</evidence>
<dbReference type="RefSeq" id="XP_026106830.1">
    <property type="nucleotide sequence ID" value="XM_026251045.1"/>
</dbReference>
<feature type="compositionally biased region" description="Basic and acidic residues" evidence="1">
    <location>
        <begin position="55"/>
        <end position="80"/>
    </location>
</feature>
<dbReference type="KEGG" id="caua:113078711"/>
<dbReference type="OrthoDB" id="8718684at2759"/>
<proteinExistence type="predicted"/>
<keyword evidence="2" id="KW-1185">Reference proteome</keyword>
<organism evidence="2 3">
    <name type="scientific">Carassius auratus</name>
    <name type="common">Goldfish</name>
    <dbReference type="NCBI Taxonomy" id="7957"/>
    <lineage>
        <taxon>Eukaryota</taxon>
        <taxon>Metazoa</taxon>
        <taxon>Chordata</taxon>
        <taxon>Craniata</taxon>
        <taxon>Vertebrata</taxon>
        <taxon>Euteleostomi</taxon>
        <taxon>Actinopterygii</taxon>
        <taxon>Neopterygii</taxon>
        <taxon>Teleostei</taxon>
        <taxon>Ostariophysi</taxon>
        <taxon>Cypriniformes</taxon>
        <taxon>Cyprinidae</taxon>
        <taxon>Cyprininae</taxon>
        <taxon>Carassius</taxon>
    </lineage>
</organism>
<reference evidence="3" key="1">
    <citation type="submission" date="2025-08" db="UniProtKB">
        <authorList>
            <consortium name="RefSeq"/>
        </authorList>
    </citation>
    <scope>IDENTIFICATION</scope>
    <source>
        <strain evidence="3">Wakin</strain>
        <tissue evidence="3">Muscle</tissue>
    </source>
</reference>
<protein>
    <submittedName>
        <fullName evidence="3">Spermatogenesis-associated protein 45</fullName>
    </submittedName>
</protein>
<sequence length="95" mass="11580">MSKSKQDQLYEFNMQRETWCRVETTSRFWSLPQRKHFRAHLQNSCDFSALQTARPEQRSSWMDRDDNSRHPERRHFEDSYRSHQVLGTSINLCED</sequence>
<dbReference type="AlphaFoldDB" id="A0A6P6NC54"/>
<gene>
    <name evidence="3" type="primary">LOC113078711</name>
</gene>
<evidence type="ECO:0000313" key="2">
    <source>
        <dbReference type="Proteomes" id="UP000515129"/>
    </source>
</evidence>